<feature type="domain" description="HPt" evidence="3">
    <location>
        <begin position="1"/>
        <end position="87"/>
    </location>
</feature>
<reference evidence="4 5" key="1">
    <citation type="submission" date="2018-06" db="EMBL/GenBank/DDBJ databases">
        <authorList>
            <consortium name="Pathogen Informatics"/>
            <person name="Doyle S."/>
        </authorList>
    </citation>
    <scope>NUCLEOTIDE SEQUENCE [LARGE SCALE GENOMIC DNA]</scope>
    <source>
        <strain evidence="4 5">NCTC10005</strain>
    </source>
</reference>
<dbReference type="Proteomes" id="UP000255106">
    <property type="component" value="Unassembled WGS sequence"/>
</dbReference>
<evidence type="ECO:0000256" key="1">
    <source>
        <dbReference type="ARBA" id="ARBA00023012"/>
    </source>
</evidence>
<dbReference type="InterPro" id="IPR036641">
    <property type="entry name" value="HPT_dom_sf"/>
</dbReference>
<evidence type="ECO:0000313" key="4">
    <source>
        <dbReference type="EMBL" id="STQ09148.1"/>
    </source>
</evidence>
<keyword evidence="1" id="KW-0902">Two-component regulatory system</keyword>
<dbReference type="Pfam" id="PF01627">
    <property type="entry name" value="Hpt"/>
    <property type="match status" value="1"/>
</dbReference>
<accession>A0A377LT03</accession>
<keyword evidence="2" id="KW-0597">Phosphoprotein</keyword>
<protein>
    <submittedName>
        <fullName evidence="4">Two-component system, NarL family, sensor histidine kinase EvgS</fullName>
    </submittedName>
</protein>
<dbReference type="PROSITE" id="PS50894">
    <property type="entry name" value="HPT"/>
    <property type="match status" value="1"/>
</dbReference>
<evidence type="ECO:0000259" key="3">
    <source>
        <dbReference type="PROSITE" id="PS50894"/>
    </source>
</evidence>
<proteinExistence type="predicted"/>
<evidence type="ECO:0000313" key="5">
    <source>
        <dbReference type="Proteomes" id="UP000255106"/>
    </source>
</evidence>
<feature type="modified residue" description="Phosphohistidine" evidence="2">
    <location>
        <position position="25"/>
    </location>
</feature>
<sequence length="93" mass="10348">MLEETLGDIALWRKDPGTPLKEALHRLRGGIQLLGMTALEARCLEQEQAADSGGIRQLEEEIQALRAALQRWRETGLQPGETVLQQNEDGRTA</sequence>
<organism evidence="4 5">
    <name type="scientific">Enterobacter cloacae</name>
    <dbReference type="NCBI Taxonomy" id="550"/>
    <lineage>
        <taxon>Bacteria</taxon>
        <taxon>Pseudomonadati</taxon>
        <taxon>Pseudomonadota</taxon>
        <taxon>Gammaproteobacteria</taxon>
        <taxon>Enterobacterales</taxon>
        <taxon>Enterobacteriaceae</taxon>
        <taxon>Enterobacter</taxon>
        <taxon>Enterobacter cloacae complex</taxon>
    </lineage>
</organism>
<dbReference type="SUPFAM" id="SSF47226">
    <property type="entry name" value="Histidine-containing phosphotransfer domain, HPT domain"/>
    <property type="match status" value="1"/>
</dbReference>
<gene>
    <name evidence="4" type="ORF">NCTC10005_01851</name>
</gene>
<dbReference type="GO" id="GO:0004672">
    <property type="term" value="F:protein kinase activity"/>
    <property type="evidence" value="ECO:0007669"/>
    <property type="project" value="UniProtKB-ARBA"/>
</dbReference>
<keyword evidence="4" id="KW-0418">Kinase</keyword>
<dbReference type="AlphaFoldDB" id="A0A377LT03"/>
<evidence type="ECO:0000256" key="2">
    <source>
        <dbReference type="PROSITE-ProRule" id="PRU00110"/>
    </source>
</evidence>
<keyword evidence="4" id="KW-0808">Transferase</keyword>
<dbReference type="EMBL" id="UGJB01000004">
    <property type="protein sequence ID" value="STQ09148.1"/>
    <property type="molecule type" value="Genomic_DNA"/>
</dbReference>
<dbReference type="GO" id="GO:0000160">
    <property type="term" value="P:phosphorelay signal transduction system"/>
    <property type="evidence" value="ECO:0007669"/>
    <property type="project" value="UniProtKB-KW"/>
</dbReference>
<dbReference type="Gene3D" id="1.20.120.160">
    <property type="entry name" value="HPT domain"/>
    <property type="match status" value="1"/>
</dbReference>
<dbReference type="InterPro" id="IPR008207">
    <property type="entry name" value="Sig_transdc_His_kin_Hpt_dom"/>
</dbReference>
<name>A0A377LT03_ENTCL</name>